<evidence type="ECO:0000256" key="3">
    <source>
        <dbReference type="ARBA" id="ARBA00022512"/>
    </source>
</evidence>
<dbReference type="AlphaFoldDB" id="A0A395G7F1"/>
<organism evidence="10 11">
    <name type="scientific">Macrococcoides goetzii</name>
    <dbReference type="NCBI Taxonomy" id="1891097"/>
    <lineage>
        <taxon>Bacteria</taxon>
        <taxon>Bacillati</taxon>
        <taxon>Bacillota</taxon>
        <taxon>Bacilli</taxon>
        <taxon>Bacillales</taxon>
        <taxon>Staphylococcaceae</taxon>
        <taxon>Macrococcoides</taxon>
    </lineage>
</organism>
<comment type="caution">
    <text evidence="10">The sequence shown here is derived from an EMBL/GenBank/DDBJ whole genome shotgun (WGS) entry which is preliminary data.</text>
</comment>
<evidence type="ECO:0000256" key="6">
    <source>
        <dbReference type="ARBA" id="ARBA00023088"/>
    </source>
</evidence>
<feature type="non-terminal residue" evidence="10">
    <location>
        <position position="1"/>
    </location>
</feature>
<name>A0A395G7F1_9STAP</name>
<protein>
    <recommendedName>
        <fullName evidence="12">LPXTG cell wall anchor domain-containing protein</fullName>
    </recommendedName>
</protein>
<accession>A0A395G7F1</accession>
<proteinExistence type="inferred from homology"/>
<evidence type="ECO:0000259" key="8">
    <source>
        <dbReference type="Pfam" id="PF00746"/>
    </source>
</evidence>
<feature type="compositionally biased region" description="Polar residues" evidence="7">
    <location>
        <begin position="481"/>
        <end position="498"/>
    </location>
</feature>
<dbReference type="PANTHER" id="PTHR36108:SF13">
    <property type="entry name" value="COLOSSIN-B-RELATED"/>
    <property type="match status" value="1"/>
</dbReference>
<comment type="subcellular location">
    <subcellularLocation>
        <location evidence="1">Secreted</location>
        <location evidence="1">Cell wall</location>
        <topology evidence="1">Peptidoglycan-anchor</topology>
    </subcellularLocation>
</comment>
<dbReference type="Gene3D" id="2.60.40.10">
    <property type="entry name" value="Immunoglobulins"/>
    <property type="match status" value="3"/>
</dbReference>
<evidence type="ECO:0000313" key="10">
    <source>
        <dbReference type="EMBL" id="RAI79932.1"/>
    </source>
</evidence>
<dbReference type="Pfam" id="PF17210">
    <property type="entry name" value="SdrD_B"/>
    <property type="match status" value="3"/>
</dbReference>
<evidence type="ECO:0000256" key="4">
    <source>
        <dbReference type="ARBA" id="ARBA00022525"/>
    </source>
</evidence>
<sequence>PPVVTPEPEKLYSLGDYVWSDEGSVPNVQDSSDKPLSGIKVILKGYDGQFIAETTTDANGHYQFDGLKNGTYIVNFITPTGWSPVVSNVGTESSDSDGPTDVIATIKDGNNMDIDQGYIKMVPPTDSGQPPVVTPEPPVVTPEPEKLYSLGDYVWSDEGSVPNVQDSSDKPLSGIKVILKGYDGQFIAETTTDANGHYQFDGLKNGTYIVNFITPTGWSPVVSNVGTESLDSDGPTDVIATIKDGNNMDIDQGYIKSVPPTDGGQPPVVTPPATDGGQPPVVTPPVPEDQQPPVKPAEPNSDKLYNLGDYVWLDNNHNSMQDSDEKGIEGVVVTLRDYAGNTIATTKTDANGHYIFTGLKNGTYIVNFNAPLGWSPVIANINPNDDTLDSDGPIDVIAHIQDQDNMTVDQGYWFQSGGGSSEVKPAPEVKPGTPEVTPPAPEVKPGTPEVTPPASEVKPGTPEVTPPPAPEVKPSKPEVNSAGNVTTPEKTQQQNQAVTLPDTGEADSDNAGIALLAALGGFALITSRKRRNDMNTSN</sequence>
<evidence type="ECO:0000313" key="11">
    <source>
        <dbReference type="Proteomes" id="UP000229523"/>
    </source>
</evidence>
<dbReference type="SUPFAM" id="SSF117074">
    <property type="entry name" value="Hypothetical protein PA1324"/>
    <property type="match status" value="3"/>
</dbReference>
<feature type="region of interest" description="Disordered" evidence="7">
    <location>
        <begin position="416"/>
        <end position="508"/>
    </location>
</feature>
<evidence type="ECO:0000256" key="1">
    <source>
        <dbReference type="ARBA" id="ARBA00004168"/>
    </source>
</evidence>
<keyword evidence="3" id="KW-0134">Cell wall</keyword>
<evidence type="ECO:0008006" key="12">
    <source>
        <dbReference type="Google" id="ProtNLM"/>
    </source>
</evidence>
<feature type="region of interest" description="Disordered" evidence="7">
    <location>
        <begin position="251"/>
        <end position="301"/>
    </location>
</feature>
<dbReference type="RefSeq" id="WP_117946029.1">
    <property type="nucleotide sequence ID" value="NZ_MJBI02000005.1"/>
</dbReference>
<comment type="similarity">
    <text evidence="2">Belongs to the serine-aspartate repeat-containing protein (SDr) family.</text>
</comment>
<feature type="domain" description="SD-repeat containing protein B" evidence="9">
    <location>
        <begin position="306"/>
        <end position="412"/>
    </location>
</feature>
<evidence type="ECO:0000256" key="7">
    <source>
        <dbReference type="SAM" id="MobiDB-lite"/>
    </source>
</evidence>
<dbReference type="Pfam" id="PF00746">
    <property type="entry name" value="Gram_pos_anchor"/>
    <property type="match status" value="1"/>
</dbReference>
<gene>
    <name evidence="10" type="ORF">BFS35_010785</name>
</gene>
<keyword evidence="6" id="KW-0572">Peptidoglycan-anchor</keyword>
<evidence type="ECO:0000256" key="2">
    <source>
        <dbReference type="ARBA" id="ARBA00007257"/>
    </source>
</evidence>
<keyword evidence="5" id="KW-0732">Signal</keyword>
<evidence type="ECO:0000259" key="9">
    <source>
        <dbReference type="Pfam" id="PF17210"/>
    </source>
</evidence>
<dbReference type="Proteomes" id="UP000229523">
    <property type="component" value="Unassembled WGS sequence"/>
</dbReference>
<keyword evidence="11" id="KW-1185">Reference proteome</keyword>
<evidence type="ECO:0000256" key="5">
    <source>
        <dbReference type="ARBA" id="ARBA00022729"/>
    </source>
</evidence>
<dbReference type="NCBIfam" id="TIGR01167">
    <property type="entry name" value="LPXTG_anchor"/>
    <property type="match status" value="1"/>
</dbReference>
<dbReference type="PANTHER" id="PTHR36108">
    <property type="entry name" value="COLOSSIN-B-RELATED"/>
    <property type="match status" value="1"/>
</dbReference>
<feature type="domain" description="SD-repeat containing protein B" evidence="9">
    <location>
        <begin position="13"/>
        <end position="118"/>
    </location>
</feature>
<dbReference type="InterPro" id="IPR019931">
    <property type="entry name" value="LPXTG_anchor"/>
</dbReference>
<feature type="domain" description="Gram-positive cocci surface proteins LPxTG" evidence="8">
    <location>
        <begin position="493"/>
        <end position="533"/>
    </location>
</feature>
<feature type="domain" description="SD-repeat containing protein B" evidence="9">
    <location>
        <begin position="149"/>
        <end position="254"/>
    </location>
</feature>
<dbReference type="InterPro" id="IPR013783">
    <property type="entry name" value="Ig-like_fold"/>
</dbReference>
<dbReference type="EMBL" id="MJBI02000005">
    <property type="protein sequence ID" value="RAI79932.1"/>
    <property type="molecule type" value="Genomic_DNA"/>
</dbReference>
<keyword evidence="4" id="KW-0964">Secreted</keyword>
<dbReference type="InterPro" id="IPR033764">
    <property type="entry name" value="Sdr_B"/>
</dbReference>
<reference evidence="10 11" key="1">
    <citation type="journal article" date="2018" name="Front. Microbiol.">
        <title>Description and Comparative Genomics of Macrococcus caseolyticus subsp. hominis subsp. nov., Macrococcus goetzii sp. nov., Macrococcus epidermidis sp. nov., and Macrococcus bohemicus sp. nov., Novel Macrococci From Human Clinical Material With Virulence Potential and Suspected Uptake of Foreign DNA by Natural Transformation.</title>
        <authorList>
            <person name="Maslanova I."/>
            <person name="Wertheimer Z."/>
            <person name="Sedlacek I."/>
            <person name="Svec P."/>
            <person name="Indrakova A."/>
            <person name="Kovarovic V."/>
            <person name="Schumann P."/>
            <person name="Sproer C."/>
            <person name="Kralova S."/>
            <person name="Sedo O."/>
            <person name="Kristofova L."/>
            <person name="Vrbovska V."/>
            <person name="Fuzik T."/>
            <person name="Petras P."/>
            <person name="Zdrahal Z."/>
            <person name="Ruzickova V."/>
            <person name="Doskar J."/>
            <person name="Pantucek R."/>
        </authorList>
    </citation>
    <scope>NUCLEOTIDE SEQUENCE [LARGE SCALE GENOMIC DNA]</scope>
    <source>
        <strain evidence="10 11">CCM 4927</strain>
    </source>
</reference>